<sequence>MNVLIVSDDEEDSQVLFEAIGEMLPDTVCCMADTAIQCLKLVADLPAAPDFIFLDSRLPDMSSDECLEKLVTNPKLISTKFIMYAGLGGPELEKRFMERGADYFLEKPGSITQLRHALSQIFHISVPS</sequence>
<dbReference type="Pfam" id="PF00072">
    <property type="entry name" value="Response_reg"/>
    <property type="match status" value="1"/>
</dbReference>
<evidence type="ECO:0000256" key="1">
    <source>
        <dbReference type="ARBA" id="ARBA00022553"/>
    </source>
</evidence>
<dbReference type="Proteomes" id="UP001319200">
    <property type="component" value="Unassembled WGS sequence"/>
</dbReference>
<feature type="domain" description="Response regulatory" evidence="3">
    <location>
        <begin position="2"/>
        <end position="122"/>
    </location>
</feature>
<dbReference type="GO" id="GO:0000160">
    <property type="term" value="P:phosphorelay signal transduction system"/>
    <property type="evidence" value="ECO:0007669"/>
    <property type="project" value="InterPro"/>
</dbReference>
<dbReference type="InterPro" id="IPR011006">
    <property type="entry name" value="CheY-like_superfamily"/>
</dbReference>
<proteinExistence type="predicted"/>
<dbReference type="SMART" id="SM00448">
    <property type="entry name" value="REC"/>
    <property type="match status" value="1"/>
</dbReference>
<dbReference type="SUPFAM" id="SSF52172">
    <property type="entry name" value="CheY-like"/>
    <property type="match status" value="1"/>
</dbReference>
<protein>
    <submittedName>
        <fullName evidence="4">Response regulator</fullName>
    </submittedName>
</protein>
<dbReference type="AlphaFoldDB" id="A0AAP2DLX7"/>
<dbReference type="CDD" id="cd00156">
    <property type="entry name" value="REC"/>
    <property type="match status" value="1"/>
</dbReference>
<evidence type="ECO:0000259" key="3">
    <source>
        <dbReference type="PROSITE" id="PS50110"/>
    </source>
</evidence>
<dbReference type="RefSeq" id="WP_254163435.1">
    <property type="nucleotide sequence ID" value="NZ_JAHESF010000010.1"/>
</dbReference>
<dbReference type="Gene3D" id="3.40.50.2300">
    <property type="match status" value="1"/>
</dbReference>
<dbReference type="PANTHER" id="PTHR44591">
    <property type="entry name" value="STRESS RESPONSE REGULATOR PROTEIN 1"/>
    <property type="match status" value="1"/>
</dbReference>
<dbReference type="EMBL" id="JAHESF010000010">
    <property type="protein sequence ID" value="MBT1697562.1"/>
    <property type="molecule type" value="Genomic_DNA"/>
</dbReference>
<gene>
    <name evidence="4" type="ORF">KK083_11790</name>
</gene>
<comment type="caution">
    <text evidence="4">The sequence shown here is derived from an EMBL/GenBank/DDBJ whole genome shotgun (WGS) entry which is preliminary data.</text>
</comment>
<name>A0AAP2DLX7_9BACT</name>
<organism evidence="4 5">
    <name type="scientific">Chryseosolibacter histidini</name>
    <dbReference type="NCBI Taxonomy" id="2782349"/>
    <lineage>
        <taxon>Bacteria</taxon>
        <taxon>Pseudomonadati</taxon>
        <taxon>Bacteroidota</taxon>
        <taxon>Cytophagia</taxon>
        <taxon>Cytophagales</taxon>
        <taxon>Chryseotaleaceae</taxon>
        <taxon>Chryseosolibacter</taxon>
    </lineage>
</organism>
<keyword evidence="5" id="KW-1185">Reference proteome</keyword>
<feature type="modified residue" description="4-aspartylphosphate" evidence="2">
    <location>
        <position position="55"/>
    </location>
</feature>
<dbReference type="PROSITE" id="PS50110">
    <property type="entry name" value="RESPONSE_REGULATORY"/>
    <property type="match status" value="1"/>
</dbReference>
<keyword evidence="1 2" id="KW-0597">Phosphoprotein</keyword>
<dbReference type="InterPro" id="IPR050595">
    <property type="entry name" value="Bact_response_regulator"/>
</dbReference>
<evidence type="ECO:0000313" key="5">
    <source>
        <dbReference type="Proteomes" id="UP001319200"/>
    </source>
</evidence>
<reference evidence="4 5" key="1">
    <citation type="submission" date="2021-05" db="EMBL/GenBank/DDBJ databases">
        <title>A Polyphasic approach of four new species of the genus Ohtaekwangia: Ohtaekwangia histidinii sp. nov., Ohtaekwangia cretensis sp. nov., Ohtaekwangia indiensis sp. nov., Ohtaekwangia reichenbachii sp. nov. from diverse environment.</title>
        <authorList>
            <person name="Octaviana S."/>
        </authorList>
    </citation>
    <scope>NUCLEOTIDE SEQUENCE [LARGE SCALE GENOMIC DNA]</scope>
    <source>
        <strain evidence="4 5">PWU4</strain>
    </source>
</reference>
<evidence type="ECO:0000313" key="4">
    <source>
        <dbReference type="EMBL" id="MBT1697562.1"/>
    </source>
</evidence>
<dbReference type="InterPro" id="IPR001789">
    <property type="entry name" value="Sig_transdc_resp-reg_receiver"/>
</dbReference>
<accession>A0AAP2DLX7</accession>
<dbReference type="PANTHER" id="PTHR44591:SF20">
    <property type="entry name" value="PROTEIN PILH"/>
    <property type="match status" value="1"/>
</dbReference>
<evidence type="ECO:0000256" key="2">
    <source>
        <dbReference type="PROSITE-ProRule" id="PRU00169"/>
    </source>
</evidence>